<proteinExistence type="predicted"/>
<sequence length="143" mass="16210">MPKNIRVPFLSVCLPSSLTRGFLPNLFDLLVARKLWWSFIFLQIRLTLSFVIPDLLASLVAARVGRAFTSSFRSSYIAFVIWIWIGHHLLIPFVTVVLQGFMKQSKDPFEVAFEELDESLADSPDTHDEIVAQTLSSKPNINS</sequence>
<gene>
    <name evidence="2" type="ORF">LSALG_LOCUS10779</name>
</gene>
<keyword evidence="3" id="KW-1185">Reference proteome</keyword>
<evidence type="ECO:0000313" key="2">
    <source>
        <dbReference type="EMBL" id="CAI9270470.1"/>
    </source>
</evidence>
<dbReference type="Proteomes" id="UP001177003">
    <property type="component" value="Chromosome 2"/>
</dbReference>
<dbReference type="AlphaFoldDB" id="A0AA35VF07"/>
<protein>
    <submittedName>
        <fullName evidence="2">Uncharacterized protein</fullName>
    </submittedName>
</protein>
<evidence type="ECO:0000313" key="3">
    <source>
        <dbReference type="Proteomes" id="UP001177003"/>
    </source>
</evidence>
<reference evidence="2" key="1">
    <citation type="submission" date="2023-04" db="EMBL/GenBank/DDBJ databases">
        <authorList>
            <person name="Vijverberg K."/>
            <person name="Xiong W."/>
            <person name="Schranz E."/>
        </authorList>
    </citation>
    <scope>NUCLEOTIDE SEQUENCE</scope>
</reference>
<evidence type="ECO:0000256" key="1">
    <source>
        <dbReference type="SAM" id="Phobius"/>
    </source>
</evidence>
<keyword evidence="1" id="KW-1133">Transmembrane helix</keyword>
<organism evidence="2 3">
    <name type="scientific">Lactuca saligna</name>
    <name type="common">Willowleaf lettuce</name>
    <dbReference type="NCBI Taxonomy" id="75948"/>
    <lineage>
        <taxon>Eukaryota</taxon>
        <taxon>Viridiplantae</taxon>
        <taxon>Streptophyta</taxon>
        <taxon>Embryophyta</taxon>
        <taxon>Tracheophyta</taxon>
        <taxon>Spermatophyta</taxon>
        <taxon>Magnoliopsida</taxon>
        <taxon>eudicotyledons</taxon>
        <taxon>Gunneridae</taxon>
        <taxon>Pentapetalae</taxon>
        <taxon>asterids</taxon>
        <taxon>campanulids</taxon>
        <taxon>Asterales</taxon>
        <taxon>Asteraceae</taxon>
        <taxon>Cichorioideae</taxon>
        <taxon>Cichorieae</taxon>
        <taxon>Lactucinae</taxon>
        <taxon>Lactuca</taxon>
    </lineage>
</organism>
<feature type="transmembrane region" description="Helical" evidence="1">
    <location>
        <begin position="76"/>
        <end position="98"/>
    </location>
</feature>
<accession>A0AA35VF07</accession>
<feature type="transmembrane region" description="Helical" evidence="1">
    <location>
        <begin position="35"/>
        <end position="64"/>
    </location>
</feature>
<keyword evidence="1" id="KW-0472">Membrane</keyword>
<name>A0AA35VF07_LACSI</name>
<dbReference type="EMBL" id="OX465078">
    <property type="protein sequence ID" value="CAI9270470.1"/>
    <property type="molecule type" value="Genomic_DNA"/>
</dbReference>
<keyword evidence="1" id="KW-0812">Transmembrane</keyword>